<dbReference type="PANTHER" id="PTHR37048">
    <property type="entry name" value="QUESTIONABLE PROTEIN"/>
    <property type="match status" value="1"/>
</dbReference>
<dbReference type="EMBL" id="SKBN01000017">
    <property type="protein sequence ID" value="TGJ87190.1"/>
    <property type="molecule type" value="Genomic_DNA"/>
</dbReference>
<dbReference type="PANTHER" id="PTHR37048:SF2">
    <property type="entry name" value="QUESTIONABLE PROTEIN"/>
    <property type="match status" value="1"/>
</dbReference>
<comment type="caution">
    <text evidence="1">The sequence shown here is derived from an EMBL/GenBank/DDBJ whole genome shotgun (WGS) entry which is preliminary data.</text>
</comment>
<protein>
    <submittedName>
        <fullName evidence="1">Uncharacterized protein</fullName>
    </submittedName>
</protein>
<dbReference type="OrthoDB" id="3537171at2759"/>
<name>A0A4Z0Z6A5_9PEZI</name>
<accession>A0A4Z0Z6A5</accession>
<dbReference type="AlphaFoldDB" id="A0A4Z0Z6A5"/>
<reference evidence="1 2" key="1">
    <citation type="submission" date="2019-03" db="EMBL/GenBank/DDBJ databases">
        <title>Draft genome sequence of Xylaria hypoxylon DSM 108379, a ubiquitous saprotrophic-parasitic fungi on hardwood.</title>
        <authorList>
            <person name="Buettner E."/>
            <person name="Leonhardt S."/>
            <person name="Gebauer A.M."/>
            <person name="Liers C."/>
            <person name="Hofrichter M."/>
            <person name="Kellner H."/>
        </authorList>
    </citation>
    <scope>NUCLEOTIDE SEQUENCE [LARGE SCALE GENOMIC DNA]</scope>
    <source>
        <strain evidence="1 2">DSM 108379</strain>
    </source>
</reference>
<sequence>MPGVLLDPIAGCIKWLPRKQDLMPTDSSIEEGCCHHPVVILSTQPRNDRVEFLTITSFGGLDLETKYPTQLQARQNHLPIAPSKTHPDNGIRLVLRDTSQKLRKKSYVKTKQKRSIFLASLQPYNRQGPEVFLSKRSYQALIKYIQFTEPPHELVLDSLAVGRTPSFLRDIDLERSLDERQRAAAEDVVSLLNYHARSTEGNRAQQPRSSYQAPRHNIATHTPSTYATRAERQPLLPPHEEYRPRHYGSHTILPTTHPIRPDYGSGSSKPFDWAKFRKCVKIVLWICMTLFISYGVYRGGCWVVTACSHALGWMKEALGLVEKKPESPLASFLQKLGLQTAAYKIDSMWMSLSQRER</sequence>
<dbReference type="Proteomes" id="UP000297716">
    <property type="component" value="Unassembled WGS sequence"/>
</dbReference>
<organism evidence="1 2">
    <name type="scientific">Xylaria hypoxylon</name>
    <dbReference type="NCBI Taxonomy" id="37992"/>
    <lineage>
        <taxon>Eukaryota</taxon>
        <taxon>Fungi</taxon>
        <taxon>Dikarya</taxon>
        <taxon>Ascomycota</taxon>
        <taxon>Pezizomycotina</taxon>
        <taxon>Sordariomycetes</taxon>
        <taxon>Xylariomycetidae</taxon>
        <taxon>Xylariales</taxon>
        <taxon>Xylariaceae</taxon>
        <taxon>Xylaria</taxon>
    </lineage>
</organism>
<proteinExistence type="predicted"/>
<dbReference type="STRING" id="37992.A0A4Z0Z6A5"/>
<keyword evidence="2" id="KW-1185">Reference proteome</keyword>
<evidence type="ECO:0000313" key="1">
    <source>
        <dbReference type="EMBL" id="TGJ87190.1"/>
    </source>
</evidence>
<evidence type="ECO:0000313" key="2">
    <source>
        <dbReference type="Proteomes" id="UP000297716"/>
    </source>
</evidence>
<gene>
    <name evidence="1" type="ORF">E0Z10_g1609</name>
</gene>